<comment type="caution">
    <text evidence="2">The sequence shown here is derived from an EMBL/GenBank/DDBJ whole genome shotgun (WGS) entry which is preliminary data.</text>
</comment>
<evidence type="ECO:0000313" key="3">
    <source>
        <dbReference type="Proteomes" id="UP000624244"/>
    </source>
</evidence>
<dbReference type="EMBL" id="WNKQ01000017">
    <property type="protein sequence ID" value="KAF5846000.1"/>
    <property type="molecule type" value="Genomic_DNA"/>
</dbReference>
<protein>
    <recommendedName>
        <fullName evidence="1">DDE-1 domain-containing protein</fullName>
    </recommendedName>
</protein>
<dbReference type="AlphaFoldDB" id="A0A8H6DTP4"/>
<sequence>MVSVIIPALYAQAAETVVFKHAYIYSLDLFLPILSKNLCSLGNVGDSLRRDILPTGTDVRDRANSKLRVLICDGFGTYETLKNKIILYRLLSHTSYKLQPCNVRVFASLKTAYRNQVERLYRRAVEIIKKSHFKYLYDPARRTAFTSYNGYPFVVAQLN</sequence>
<reference evidence="2" key="1">
    <citation type="submission" date="2019-11" db="EMBL/GenBank/DDBJ databases">
        <title>Bipolaris sorokiniana Genome sequencing.</title>
        <authorList>
            <person name="Wang H."/>
        </authorList>
    </citation>
    <scope>NUCLEOTIDE SEQUENCE</scope>
</reference>
<dbReference type="Proteomes" id="UP000624244">
    <property type="component" value="Unassembled WGS sequence"/>
</dbReference>
<proteinExistence type="predicted"/>
<organism evidence="2 3">
    <name type="scientific">Cochliobolus sativus</name>
    <name type="common">Common root rot and spot blotch fungus</name>
    <name type="synonym">Bipolaris sorokiniana</name>
    <dbReference type="NCBI Taxonomy" id="45130"/>
    <lineage>
        <taxon>Eukaryota</taxon>
        <taxon>Fungi</taxon>
        <taxon>Dikarya</taxon>
        <taxon>Ascomycota</taxon>
        <taxon>Pezizomycotina</taxon>
        <taxon>Dothideomycetes</taxon>
        <taxon>Pleosporomycetidae</taxon>
        <taxon>Pleosporales</taxon>
        <taxon>Pleosporineae</taxon>
        <taxon>Pleosporaceae</taxon>
        <taxon>Bipolaris</taxon>
    </lineage>
</organism>
<accession>A0A8H6DTP4</accession>
<dbReference type="Pfam" id="PF03184">
    <property type="entry name" value="DDE_1"/>
    <property type="match status" value="1"/>
</dbReference>
<evidence type="ECO:0000313" key="2">
    <source>
        <dbReference type="EMBL" id="KAF5846000.1"/>
    </source>
</evidence>
<dbReference type="InterPro" id="IPR004875">
    <property type="entry name" value="DDE_SF_endonuclease_dom"/>
</dbReference>
<feature type="domain" description="DDE-1" evidence="1">
    <location>
        <begin position="63"/>
        <end position="131"/>
    </location>
</feature>
<dbReference type="GO" id="GO:0003676">
    <property type="term" value="F:nucleic acid binding"/>
    <property type="evidence" value="ECO:0007669"/>
    <property type="project" value="InterPro"/>
</dbReference>
<evidence type="ECO:0000259" key="1">
    <source>
        <dbReference type="Pfam" id="PF03184"/>
    </source>
</evidence>
<gene>
    <name evidence="2" type="ORF">GGP41_008477</name>
</gene>
<name>A0A8H6DTP4_COCSA</name>